<feature type="transmembrane region" description="Helical" evidence="1">
    <location>
        <begin position="43"/>
        <end position="64"/>
    </location>
</feature>
<dbReference type="PANTHER" id="PTHR30188">
    <property type="entry name" value="ABC TRANSPORTER PERMEASE PROTEIN-RELATED"/>
    <property type="match status" value="1"/>
</dbReference>
<feature type="transmembrane region" description="Helical" evidence="1">
    <location>
        <begin position="233"/>
        <end position="251"/>
    </location>
</feature>
<accession>A0A3R5UT34</accession>
<dbReference type="AlphaFoldDB" id="A0A3R5UT34"/>
<evidence type="ECO:0000256" key="1">
    <source>
        <dbReference type="SAM" id="Phobius"/>
    </source>
</evidence>
<dbReference type="GO" id="GO:0005548">
    <property type="term" value="F:phospholipid transporter activity"/>
    <property type="evidence" value="ECO:0007669"/>
    <property type="project" value="TreeGrafter"/>
</dbReference>
<feature type="transmembrane region" description="Helical" evidence="1">
    <location>
        <begin position="190"/>
        <end position="213"/>
    </location>
</feature>
<keyword evidence="1" id="KW-0472">Membrane</keyword>
<keyword evidence="1" id="KW-1133">Transmembrane helix</keyword>
<dbReference type="EMBL" id="CP035107">
    <property type="protein sequence ID" value="QAR29859.1"/>
    <property type="molecule type" value="Genomic_DNA"/>
</dbReference>
<dbReference type="Pfam" id="PF02405">
    <property type="entry name" value="MlaE"/>
    <property type="match status" value="1"/>
</dbReference>
<name>A0A3R5UT34_ORNRH</name>
<protein>
    <submittedName>
        <fullName evidence="2">ABC transporter permease</fullName>
    </submittedName>
</protein>
<keyword evidence="1" id="KW-0812">Transmembrane</keyword>
<dbReference type="OrthoDB" id="9810518at2"/>
<dbReference type="PANTHER" id="PTHR30188:SF4">
    <property type="entry name" value="PROTEIN TRIGALACTOSYLDIACYLGLYCEROL 1, CHLOROPLASTIC"/>
    <property type="match status" value="1"/>
</dbReference>
<dbReference type="RefSeq" id="WP_128500377.1">
    <property type="nucleotide sequence ID" value="NZ_CP035107.1"/>
</dbReference>
<proteinExistence type="predicted"/>
<reference evidence="2 3" key="1">
    <citation type="submission" date="2019-01" db="EMBL/GenBank/DDBJ databases">
        <title>Whole Genome of Ornithobacterium rhinotracheale FARPER-174b.</title>
        <authorList>
            <person name="Tataje-Lavanda L.A."/>
            <person name="Montalvan A."/>
            <person name="Montesinos R."/>
            <person name="Zimic M."/>
            <person name="Fernandez-Sanchez M."/>
            <person name="Fernandez-Diaz M."/>
        </authorList>
    </citation>
    <scope>NUCLEOTIDE SEQUENCE [LARGE SCALE GENOMIC DNA]</scope>
    <source>
        <strain evidence="2 3">FARPER-174b</strain>
    </source>
</reference>
<evidence type="ECO:0000313" key="2">
    <source>
        <dbReference type="EMBL" id="QAR29859.1"/>
    </source>
</evidence>
<dbReference type="InterPro" id="IPR030802">
    <property type="entry name" value="Permease_MalE"/>
</dbReference>
<feature type="transmembrane region" description="Helical" evidence="1">
    <location>
        <begin position="84"/>
        <end position="105"/>
    </location>
</feature>
<organism evidence="2 3">
    <name type="scientific">Ornithobacterium rhinotracheale</name>
    <dbReference type="NCBI Taxonomy" id="28251"/>
    <lineage>
        <taxon>Bacteria</taxon>
        <taxon>Pseudomonadati</taxon>
        <taxon>Bacteroidota</taxon>
        <taxon>Flavobacteriia</taxon>
        <taxon>Flavobacteriales</taxon>
        <taxon>Weeksellaceae</taxon>
        <taxon>Ornithobacterium</taxon>
    </lineage>
</organism>
<gene>
    <name evidence="2" type="ORF">EQP59_00030</name>
</gene>
<feature type="transmembrane region" description="Helical" evidence="1">
    <location>
        <begin position="150"/>
        <end position="169"/>
    </location>
</feature>
<evidence type="ECO:0000313" key="3">
    <source>
        <dbReference type="Proteomes" id="UP000287701"/>
    </source>
</evidence>
<dbReference type="Proteomes" id="UP000287701">
    <property type="component" value="Chromosome"/>
</dbReference>
<dbReference type="GO" id="GO:0043190">
    <property type="term" value="C:ATP-binding cassette (ABC) transporter complex"/>
    <property type="evidence" value="ECO:0007669"/>
    <property type="project" value="InterPro"/>
</dbReference>
<sequence>MFSVLETYLTNIGKYFELLFEVIKKPKKTKVYRKLIIRELYDLGVNSVGLVAILSIFMGAVLAIQLYQNFKSAEMPIPDSYVGYATKVVVVLEFSSTIICIILAGKVGSYIASSIGTMRATEQIDALEVMGVNSASFLILPKIIASLLFYPILLMISISMCLFGGYLIGDLSGMWSTVDFVAGLQKNFDNWFFAYSFIKMEVFAFIIATVPAFYGYNVKGGSLEVGRSSTKAVVWTCIILIITNLILTNILL</sequence>